<evidence type="ECO:0008006" key="4">
    <source>
        <dbReference type="Google" id="ProtNLM"/>
    </source>
</evidence>
<keyword evidence="1" id="KW-0812">Transmembrane</keyword>
<dbReference type="RefSeq" id="WP_095717165.1">
    <property type="nucleotide sequence ID" value="NZ_NTGA01000004.1"/>
</dbReference>
<feature type="transmembrane region" description="Helical" evidence="1">
    <location>
        <begin position="116"/>
        <end position="137"/>
    </location>
</feature>
<dbReference type="Pfam" id="PF04020">
    <property type="entry name" value="Phage_holin_4_2"/>
    <property type="match status" value="1"/>
</dbReference>
<dbReference type="InterPro" id="IPR007165">
    <property type="entry name" value="Phage_holin_4_2"/>
</dbReference>
<proteinExistence type="predicted"/>
<name>A0A2A2WU27_9ACTN</name>
<feature type="transmembrane region" description="Helical" evidence="1">
    <location>
        <begin position="7"/>
        <end position="27"/>
    </location>
</feature>
<sequence length="143" mass="15089">MALVLGLIVNAVALWVATLLVPGISLYETAGDAGIDAGAVDNEVSVPTIAALLIVAVVFTLINAVVKPIVQLLSLPLTILTLGLFLLVINALMLMLTSWVTTTFQPFGAEYHVSGFWAAFFGAIVIGLVNWVLGMVLPTRARD</sequence>
<dbReference type="Proteomes" id="UP000218810">
    <property type="component" value="Unassembled WGS sequence"/>
</dbReference>
<dbReference type="EMBL" id="NTGA01000004">
    <property type="protein sequence ID" value="PAY24710.1"/>
    <property type="molecule type" value="Genomic_DNA"/>
</dbReference>
<feature type="transmembrane region" description="Helical" evidence="1">
    <location>
        <begin position="47"/>
        <end position="66"/>
    </location>
</feature>
<keyword evidence="1" id="KW-0472">Membrane</keyword>
<gene>
    <name evidence="2" type="ORF">CEY15_02675</name>
</gene>
<reference evidence="3" key="1">
    <citation type="submission" date="2017-09" db="EMBL/GenBank/DDBJ databases">
        <authorList>
            <person name="Zhang Y."/>
            <person name="Huang X."/>
            <person name="Liu J."/>
            <person name="Lu L."/>
            <person name="Peng K."/>
        </authorList>
    </citation>
    <scope>NUCLEOTIDE SEQUENCE [LARGE SCALE GENOMIC DNA]</scope>
    <source>
        <strain evidence="3">S-XJ-1</strain>
    </source>
</reference>
<dbReference type="PANTHER" id="PTHR37309">
    <property type="entry name" value="SLR0284 PROTEIN"/>
    <property type="match status" value="1"/>
</dbReference>
<dbReference type="AlphaFoldDB" id="A0A2A2WU27"/>
<dbReference type="PANTHER" id="PTHR37309:SF1">
    <property type="entry name" value="SLR0284 PROTEIN"/>
    <property type="match status" value="1"/>
</dbReference>
<keyword evidence="3" id="KW-1185">Reference proteome</keyword>
<accession>A0A2A2WU27</accession>
<organism evidence="2 3">
    <name type="scientific">Dietzia natronolimnaea</name>
    <dbReference type="NCBI Taxonomy" id="161920"/>
    <lineage>
        <taxon>Bacteria</taxon>
        <taxon>Bacillati</taxon>
        <taxon>Actinomycetota</taxon>
        <taxon>Actinomycetes</taxon>
        <taxon>Mycobacteriales</taxon>
        <taxon>Dietziaceae</taxon>
        <taxon>Dietzia</taxon>
    </lineage>
</organism>
<keyword evidence="1" id="KW-1133">Transmembrane helix</keyword>
<dbReference type="OrthoDB" id="9810847at2"/>
<comment type="caution">
    <text evidence="2">The sequence shown here is derived from an EMBL/GenBank/DDBJ whole genome shotgun (WGS) entry which is preliminary data.</text>
</comment>
<feature type="transmembrane region" description="Helical" evidence="1">
    <location>
        <begin position="73"/>
        <end position="96"/>
    </location>
</feature>
<evidence type="ECO:0000313" key="2">
    <source>
        <dbReference type="EMBL" id="PAY24710.1"/>
    </source>
</evidence>
<protein>
    <recommendedName>
        <fullName evidence="4">Phage holin family protein</fullName>
    </recommendedName>
</protein>
<evidence type="ECO:0000256" key="1">
    <source>
        <dbReference type="SAM" id="Phobius"/>
    </source>
</evidence>
<evidence type="ECO:0000313" key="3">
    <source>
        <dbReference type="Proteomes" id="UP000218810"/>
    </source>
</evidence>